<keyword evidence="3" id="KW-1185">Reference proteome</keyword>
<sequence length="140" mass="15931">MAGCPESSHGRPDDDGNSWSSRYGAISVPKPSERLLTAIYRRRHYPPSTRSCYSLPFPEDGYVMYGIIHFLTTSQAASRHLACVFLGKASLLRKAYLAGWWASCLRMRLTLLHRCFSSRTSREYPIFFFIVVMDRLTGSV</sequence>
<dbReference type="Proteomes" id="UP000054166">
    <property type="component" value="Unassembled WGS sequence"/>
</dbReference>
<protein>
    <submittedName>
        <fullName evidence="2">Uncharacterized protein</fullName>
    </submittedName>
</protein>
<evidence type="ECO:0000256" key="1">
    <source>
        <dbReference type="SAM" id="MobiDB-lite"/>
    </source>
</evidence>
<dbReference type="AlphaFoldDB" id="A0A0C3GCL3"/>
<accession>A0A0C3GCL3</accession>
<dbReference type="EMBL" id="KN832975">
    <property type="protein sequence ID" value="KIM89454.1"/>
    <property type="molecule type" value="Genomic_DNA"/>
</dbReference>
<feature type="region of interest" description="Disordered" evidence="1">
    <location>
        <begin position="1"/>
        <end position="25"/>
    </location>
</feature>
<dbReference type="InParanoid" id="A0A0C3GCL3"/>
<organism evidence="2 3">
    <name type="scientific">Piloderma croceum (strain F 1598)</name>
    <dbReference type="NCBI Taxonomy" id="765440"/>
    <lineage>
        <taxon>Eukaryota</taxon>
        <taxon>Fungi</taxon>
        <taxon>Dikarya</taxon>
        <taxon>Basidiomycota</taxon>
        <taxon>Agaricomycotina</taxon>
        <taxon>Agaricomycetes</taxon>
        <taxon>Agaricomycetidae</taxon>
        <taxon>Atheliales</taxon>
        <taxon>Atheliaceae</taxon>
        <taxon>Piloderma</taxon>
    </lineage>
</organism>
<evidence type="ECO:0000313" key="2">
    <source>
        <dbReference type="EMBL" id="KIM89454.1"/>
    </source>
</evidence>
<dbReference type="HOGENOM" id="CLU_1835875_0_0_1"/>
<gene>
    <name evidence="2" type="ORF">PILCRDRAFT_813392</name>
</gene>
<reference evidence="3" key="2">
    <citation type="submission" date="2015-01" db="EMBL/GenBank/DDBJ databases">
        <title>Evolutionary Origins and Diversification of the Mycorrhizal Mutualists.</title>
        <authorList>
            <consortium name="DOE Joint Genome Institute"/>
            <consortium name="Mycorrhizal Genomics Consortium"/>
            <person name="Kohler A."/>
            <person name="Kuo A."/>
            <person name="Nagy L.G."/>
            <person name="Floudas D."/>
            <person name="Copeland A."/>
            <person name="Barry K.W."/>
            <person name="Cichocki N."/>
            <person name="Veneault-Fourrey C."/>
            <person name="LaButti K."/>
            <person name="Lindquist E.A."/>
            <person name="Lipzen A."/>
            <person name="Lundell T."/>
            <person name="Morin E."/>
            <person name="Murat C."/>
            <person name="Riley R."/>
            <person name="Ohm R."/>
            <person name="Sun H."/>
            <person name="Tunlid A."/>
            <person name="Henrissat B."/>
            <person name="Grigoriev I.V."/>
            <person name="Hibbett D.S."/>
            <person name="Martin F."/>
        </authorList>
    </citation>
    <scope>NUCLEOTIDE SEQUENCE [LARGE SCALE GENOMIC DNA]</scope>
    <source>
        <strain evidence="3">F 1598</strain>
    </source>
</reference>
<proteinExistence type="predicted"/>
<evidence type="ECO:0000313" key="3">
    <source>
        <dbReference type="Proteomes" id="UP000054166"/>
    </source>
</evidence>
<reference evidence="2 3" key="1">
    <citation type="submission" date="2014-04" db="EMBL/GenBank/DDBJ databases">
        <authorList>
            <consortium name="DOE Joint Genome Institute"/>
            <person name="Kuo A."/>
            <person name="Tarkka M."/>
            <person name="Buscot F."/>
            <person name="Kohler A."/>
            <person name="Nagy L.G."/>
            <person name="Floudas D."/>
            <person name="Copeland A."/>
            <person name="Barry K.W."/>
            <person name="Cichocki N."/>
            <person name="Veneault-Fourrey C."/>
            <person name="LaButti K."/>
            <person name="Lindquist E.A."/>
            <person name="Lipzen A."/>
            <person name="Lundell T."/>
            <person name="Morin E."/>
            <person name="Murat C."/>
            <person name="Sun H."/>
            <person name="Tunlid A."/>
            <person name="Henrissat B."/>
            <person name="Grigoriev I.V."/>
            <person name="Hibbett D.S."/>
            <person name="Martin F."/>
            <person name="Nordberg H.P."/>
            <person name="Cantor M.N."/>
            <person name="Hua S.X."/>
        </authorList>
    </citation>
    <scope>NUCLEOTIDE SEQUENCE [LARGE SCALE GENOMIC DNA]</scope>
    <source>
        <strain evidence="2 3">F 1598</strain>
    </source>
</reference>
<name>A0A0C3GCL3_PILCF</name>